<name>A0A6S6S1U0_9BACT</name>
<dbReference type="AlphaFoldDB" id="A0A6S6S1U0"/>
<protein>
    <submittedName>
        <fullName evidence="2">GNAT family N-acetyltransferase</fullName>
    </submittedName>
</protein>
<dbReference type="SUPFAM" id="SSF55729">
    <property type="entry name" value="Acyl-CoA N-acyltransferases (Nat)"/>
    <property type="match status" value="1"/>
</dbReference>
<dbReference type="InterPro" id="IPR051531">
    <property type="entry name" value="N-acetyltransferase"/>
</dbReference>
<dbReference type="GO" id="GO:0016747">
    <property type="term" value="F:acyltransferase activity, transferring groups other than amino-acyl groups"/>
    <property type="evidence" value="ECO:0007669"/>
    <property type="project" value="InterPro"/>
</dbReference>
<proteinExistence type="predicted"/>
<dbReference type="Gene3D" id="3.40.630.30">
    <property type="match status" value="1"/>
</dbReference>
<sequence length="170" mass="19614">MKKTILETARLKVQIVQEEDIEPLYKDCFSDKEVMKLLLGRTFTLKETKAYVEANFSKGSILDFCVAFTKVSNELIGYIGMFTYGYNNREDEYEFGYILKQEAWGKGYATELSLGQIKKLKESFPSCTIWATAHPENMASKKVLKKVKMTCVEEQITMPKRGLRDVYKLT</sequence>
<accession>A0A6S6S1U0</accession>
<organism evidence="2">
    <name type="scientific">uncultured Sulfurovum sp</name>
    <dbReference type="NCBI Taxonomy" id="269237"/>
    <lineage>
        <taxon>Bacteria</taxon>
        <taxon>Pseudomonadati</taxon>
        <taxon>Campylobacterota</taxon>
        <taxon>Epsilonproteobacteria</taxon>
        <taxon>Campylobacterales</taxon>
        <taxon>Sulfurovaceae</taxon>
        <taxon>Sulfurovum</taxon>
        <taxon>environmental samples</taxon>
    </lineage>
</organism>
<dbReference type="EMBL" id="CACVAP010000011">
    <property type="protein sequence ID" value="CAA6798829.1"/>
    <property type="molecule type" value="Genomic_DNA"/>
</dbReference>
<evidence type="ECO:0000259" key="1">
    <source>
        <dbReference type="Pfam" id="PF13302"/>
    </source>
</evidence>
<feature type="domain" description="N-acetyltransferase" evidence="1">
    <location>
        <begin position="10"/>
        <end position="150"/>
    </location>
</feature>
<dbReference type="Pfam" id="PF13302">
    <property type="entry name" value="Acetyltransf_3"/>
    <property type="match status" value="1"/>
</dbReference>
<dbReference type="InterPro" id="IPR016181">
    <property type="entry name" value="Acyl_CoA_acyltransferase"/>
</dbReference>
<dbReference type="PANTHER" id="PTHR43792">
    <property type="entry name" value="GNAT FAMILY, PUTATIVE (AFU_ORTHOLOGUE AFUA_3G00765)-RELATED-RELATED"/>
    <property type="match status" value="1"/>
</dbReference>
<gene>
    <name evidence="2" type="ORF">HELGO_WM2315</name>
</gene>
<reference evidence="2" key="1">
    <citation type="submission" date="2020-01" db="EMBL/GenBank/DDBJ databases">
        <authorList>
            <person name="Meier V. D."/>
            <person name="Meier V D."/>
        </authorList>
    </citation>
    <scope>NUCLEOTIDE SEQUENCE</scope>
    <source>
        <strain evidence="2">HLG_WM_MAG_06</strain>
    </source>
</reference>
<dbReference type="PANTHER" id="PTHR43792:SF16">
    <property type="entry name" value="N-ACETYLTRANSFERASE DOMAIN-CONTAINING PROTEIN"/>
    <property type="match status" value="1"/>
</dbReference>
<dbReference type="InterPro" id="IPR000182">
    <property type="entry name" value="GNAT_dom"/>
</dbReference>
<keyword evidence="2" id="KW-0808">Transferase</keyword>
<evidence type="ECO:0000313" key="2">
    <source>
        <dbReference type="EMBL" id="CAA6798829.1"/>
    </source>
</evidence>